<dbReference type="CDD" id="cd00118">
    <property type="entry name" value="LysM"/>
    <property type="match status" value="1"/>
</dbReference>
<feature type="domain" description="LysM" evidence="2">
    <location>
        <begin position="114"/>
        <end position="163"/>
    </location>
</feature>
<reference evidence="4" key="1">
    <citation type="journal article" date="2019" name="Int. J. Syst. Evol. Microbiol.">
        <title>The Global Catalogue of Microorganisms (GCM) 10K type strain sequencing project: providing services to taxonomists for standard genome sequencing and annotation.</title>
        <authorList>
            <consortium name="The Broad Institute Genomics Platform"/>
            <consortium name="The Broad Institute Genome Sequencing Center for Infectious Disease"/>
            <person name="Wu L."/>
            <person name="Ma J."/>
        </authorList>
    </citation>
    <scope>NUCLEOTIDE SEQUENCE [LARGE SCALE GENOMIC DNA]</scope>
    <source>
        <strain evidence="4">VKM B-3159</strain>
    </source>
</reference>
<accession>A0ABT9JUU9</accession>
<dbReference type="InterPro" id="IPR036779">
    <property type="entry name" value="LysM_dom_sf"/>
</dbReference>
<evidence type="ECO:0000313" key="3">
    <source>
        <dbReference type="EMBL" id="MDP8568378.1"/>
    </source>
</evidence>
<dbReference type="Gene3D" id="3.10.350.10">
    <property type="entry name" value="LysM domain"/>
    <property type="match status" value="1"/>
</dbReference>
<dbReference type="Pfam" id="PF01476">
    <property type="entry name" value="LysM"/>
    <property type="match status" value="1"/>
</dbReference>
<dbReference type="InterPro" id="IPR007055">
    <property type="entry name" value="BON_dom"/>
</dbReference>
<dbReference type="EMBL" id="JAVCAP010000022">
    <property type="protein sequence ID" value="MDP8568378.1"/>
    <property type="molecule type" value="Genomic_DNA"/>
</dbReference>
<dbReference type="SMART" id="SM00257">
    <property type="entry name" value="LysM"/>
    <property type="match status" value="1"/>
</dbReference>
<comment type="caution">
    <text evidence="3">The sequence shown here is derived from an EMBL/GenBank/DDBJ whole genome shotgun (WGS) entry which is preliminary data.</text>
</comment>
<dbReference type="InterPro" id="IPR052196">
    <property type="entry name" value="Bact_Kbp"/>
</dbReference>
<dbReference type="InterPro" id="IPR018392">
    <property type="entry name" value="LysM"/>
</dbReference>
<evidence type="ECO:0000259" key="1">
    <source>
        <dbReference type="PROSITE" id="PS50914"/>
    </source>
</evidence>
<proteinExistence type="predicted"/>
<dbReference type="NCBIfam" id="NF008399">
    <property type="entry name" value="PRK11198.1"/>
    <property type="match status" value="1"/>
</dbReference>
<evidence type="ECO:0000313" key="4">
    <source>
        <dbReference type="Proteomes" id="UP001225906"/>
    </source>
</evidence>
<organism evidence="3 4">
    <name type="scientific">Methylophilus aquaticus</name>
    <dbReference type="NCBI Taxonomy" id="1971610"/>
    <lineage>
        <taxon>Bacteria</taxon>
        <taxon>Pseudomonadati</taxon>
        <taxon>Pseudomonadota</taxon>
        <taxon>Betaproteobacteria</taxon>
        <taxon>Nitrosomonadales</taxon>
        <taxon>Methylophilaceae</taxon>
        <taxon>Methylophilus</taxon>
    </lineage>
</organism>
<dbReference type="PROSITE" id="PS51782">
    <property type="entry name" value="LYSM"/>
    <property type="match status" value="1"/>
</dbReference>
<sequence>MGLFAFIKEAGEKLFGTGEAKAAQEAAAKTPTPVNIESANVTAAKAIQNYIAKNNLPTDGYEVKFDAASGTVIVQGNIDTQANKEKVLLCCGNVAGVEAVQDQLYVPSAEPEARFYTVVKGDTLSKIAKEMLGNANAYMTIFEANKPMLNHPDKIYPGQVLRIPPK</sequence>
<dbReference type="SUPFAM" id="SSF54106">
    <property type="entry name" value="LysM domain"/>
    <property type="match status" value="1"/>
</dbReference>
<dbReference type="Pfam" id="PF04972">
    <property type="entry name" value="BON"/>
    <property type="match status" value="1"/>
</dbReference>
<feature type="domain" description="BON" evidence="1">
    <location>
        <begin position="39"/>
        <end position="108"/>
    </location>
</feature>
<gene>
    <name evidence="3" type="primary">lysM</name>
    <name evidence="3" type="ORF">Q9291_11005</name>
</gene>
<dbReference type="PROSITE" id="PS50914">
    <property type="entry name" value="BON"/>
    <property type="match status" value="1"/>
</dbReference>
<dbReference type="PANTHER" id="PTHR34700:SF8">
    <property type="entry name" value="POTASSIUM BINDING PROTEIN KBP"/>
    <property type="match status" value="1"/>
</dbReference>
<dbReference type="PANTHER" id="PTHR34700">
    <property type="entry name" value="POTASSIUM BINDING PROTEIN KBP"/>
    <property type="match status" value="1"/>
</dbReference>
<dbReference type="Proteomes" id="UP001225906">
    <property type="component" value="Unassembled WGS sequence"/>
</dbReference>
<dbReference type="RefSeq" id="WP_306390100.1">
    <property type="nucleotide sequence ID" value="NZ_JAVCAP010000022.1"/>
</dbReference>
<protein>
    <submittedName>
        <fullName evidence="3">Peptidoglycan-binding protein LysM</fullName>
    </submittedName>
</protein>
<keyword evidence="4" id="KW-1185">Reference proteome</keyword>
<dbReference type="Gene3D" id="3.30.1340.30">
    <property type="match status" value="1"/>
</dbReference>
<evidence type="ECO:0000259" key="2">
    <source>
        <dbReference type="PROSITE" id="PS51782"/>
    </source>
</evidence>
<name>A0ABT9JUU9_9PROT</name>